<evidence type="ECO:0000256" key="2">
    <source>
        <dbReference type="ARBA" id="ARBA00011245"/>
    </source>
</evidence>
<dbReference type="PANTHER" id="PTHR32379:SF1">
    <property type="entry name" value="GUANIDINOACETATE N-METHYLTRANSFERASE"/>
    <property type="match status" value="1"/>
</dbReference>
<comment type="function">
    <text evidence="1 8">S-adenosyl-L-methionine-dependent protein-arginine N-methyltransferase that methylates the delta-nitrogen atom of arginine residues to form N5-methylarginine (type IV) in target proteins. Monomethylates ribosomal protein L12.</text>
</comment>
<organism evidence="11 12">
    <name type="scientific">Cyphellophora europaea (strain CBS 101466)</name>
    <name type="common">Phialophora europaea</name>
    <dbReference type="NCBI Taxonomy" id="1220924"/>
    <lineage>
        <taxon>Eukaryota</taxon>
        <taxon>Fungi</taxon>
        <taxon>Dikarya</taxon>
        <taxon>Ascomycota</taxon>
        <taxon>Pezizomycotina</taxon>
        <taxon>Eurotiomycetes</taxon>
        <taxon>Chaetothyriomycetidae</taxon>
        <taxon>Chaetothyriales</taxon>
        <taxon>Cyphellophoraceae</taxon>
        <taxon>Cyphellophora</taxon>
    </lineage>
</organism>
<proteinExistence type="inferred from homology"/>
<evidence type="ECO:0000256" key="3">
    <source>
        <dbReference type="ARBA" id="ARBA00022490"/>
    </source>
</evidence>
<dbReference type="PROSITE" id="PS51559">
    <property type="entry name" value="SAM_RMT2"/>
    <property type="match status" value="1"/>
</dbReference>
<dbReference type="FunCoup" id="W2RSK9">
    <property type="interactions" value="378"/>
</dbReference>
<accession>W2RSK9</accession>
<dbReference type="PANTHER" id="PTHR32379">
    <property type="entry name" value="GUANIDINOACETATE N-METHYLTRANSFERASE"/>
    <property type="match status" value="1"/>
</dbReference>
<dbReference type="VEuPathDB" id="FungiDB:HMPREF1541_05640"/>
<dbReference type="AlphaFoldDB" id="W2RSK9"/>
<evidence type="ECO:0000256" key="5">
    <source>
        <dbReference type="ARBA" id="ARBA00022679"/>
    </source>
</evidence>
<dbReference type="STRING" id="1220924.W2RSK9"/>
<gene>
    <name evidence="11" type="ORF">HMPREF1541_05640</name>
</gene>
<feature type="domain" description="RMT2" evidence="10">
    <location>
        <begin position="195"/>
        <end position="418"/>
    </location>
</feature>
<dbReference type="EC" id="2.1.1.-" evidence="8"/>
<evidence type="ECO:0000256" key="7">
    <source>
        <dbReference type="ARBA" id="ARBA00023242"/>
    </source>
</evidence>
<evidence type="ECO:0000256" key="9">
    <source>
        <dbReference type="SAM" id="MobiDB-lite"/>
    </source>
</evidence>
<comment type="similarity">
    <text evidence="8">Belongs to the class I-like SAM-binding methyltransferase superfamily. RMT2 methyltransferase family.</text>
</comment>
<protein>
    <recommendedName>
        <fullName evidence="8">Arginine N-methyltransferase 2</fullName>
        <ecNumber evidence="8">2.1.1.-</ecNumber>
    </recommendedName>
</protein>
<evidence type="ECO:0000256" key="8">
    <source>
        <dbReference type="PIRNR" id="PIRNR038148"/>
    </source>
</evidence>
<comment type="subunit">
    <text evidence="2 8">Monomer.</text>
</comment>
<name>W2RSK9_CYPE1</name>
<dbReference type="GeneID" id="19972979"/>
<dbReference type="InParanoid" id="W2RSK9"/>
<sequence>MAADAVADVPTSLDQINQIIKASSEHDIRLLQQHLDTFSFEGCKAVDVQEPERGYTPLHAAIASCAAATNGAHDHAKHDASDRETQAYETIKVLFENGAIWNQLDRDDETPGCMAHRLGLESLYQLMVDAGVRAEMLLNRLDEYEELEDLEDSDVQPDTVEAVSNEDTDDADAPQLVDGSDPEGKAEVPSASEPTTGDVQSSAYLSSTLSLDDKKLLDESQNGVMMAWESGIMARSTNALLPSPGLKILNIGFGMGIIDSYIQDHKNKPAEHHIVEAHPDVVKDMRVKGWFDKPGVKVHIGKWQDILPEMTGEGLAFDAIYYDTFAESYHDFKDFFSEHVIGLLEQDGRWSYFNGMGADRQISYDVYQKVVEIDLLDAGFDVEWTDIALPDLGNEWEGVRRKYWNVSSYRLPVCKYLD</sequence>
<dbReference type="SUPFAM" id="SSF48403">
    <property type="entry name" value="Ankyrin repeat"/>
    <property type="match status" value="1"/>
</dbReference>
<dbReference type="eggNOG" id="KOG1709">
    <property type="taxonomic scope" value="Eukaryota"/>
</dbReference>
<dbReference type="GO" id="GO:0019702">
    <property type="term" value="F:protein arginine N5-methyltransferase activity"/>
    <property type="evidence" value="ECO:0007669"/>
    <property type="project" value="EnsemblFungi"/>
</dbReference>
<dbReference type="RefSeq" id="XP_008718202.1">
    <property type="nucleotide sequence ID" value="XM_008719980.1"/>
</dbReference>
<keyword evidence="6" id="KW-0949">S-adenosyl-L-methionine</keyword>
<dbReference type="OrthoDB" id="19014at2759"/>
<feature type="region of interest" description="Disordered" evidence="9">
    <location>
        <begin position="148"/>
        <end position="201"/>
    </location>
</feature>
<evidence type="ECO:0000313" key="11">
    <source>
        <dbReference type="EMBL" id="ETN39417.1"/>
    </source>
</evidence>
<keyword evidence="3 8" id="KW-0963">Cytoplasm</keyword>
<keyword evidence="4 8" id="KW-0489">Methyltransferase</keyword>
<evidence type="ECO:0000259" key="10">
    <source>
        <dbReference type="PROSITE" id="PS51559"/>
    </source>
</evidence>
<dbReference type="PIRSF" id="PIRSF038148">
    <property type="entry name" value="Arginine_N-mtfrase-2"/>
    <property type="match status" value="1"/>
</dbReference>
<reference evidence="11 12" key="1">
    <citation type="submission" date="2013-03" db="EMBL/GenBank/DDBJ databases">
        <title>The Genome Sequence of Phialophora europaea CBS 101466.</title>
        <authorList>
            <consortium name="The Broad Institute Genomics Platform"/>
            <person name="Cuomo C."/>
            <person name="de Hoog S."/>
            <person name="Gorbushina A."/>
            <person name="Walker B."/>
            <person name="Young S.K."/>
            <person name="Zeng Q."/>
            <person name="Gargeya S."/>
            <person name="Fitzgerald M."/>
            <person name="Haas B."/>
            <person name="Abouelleil A."/>
            <person name="Allen A.W."/>
            <person name="Alvarado L."/>
            <person name="Arachchi H.M."/>
            <person name="Berlin A.M."/>
            <person name="Chapman S.B."/>
            <person name="Gainer-Dewar J."/>
            <person name="Goldberg J."/>
            <person name="Griggs A."/>
            <person name="Gujja S."/>
            <person name="Hansen M."/>
            <person name="Howarth C."/>
            <person name="Imamovic A."/>
            <person name="Ireland A."/>
            <person name="Larimer J."/>
            <person name="McCowan C."/>
            <person name="Murphy C."/>
            <person name="Pearson M."/>
            <person name="Poon T.W."/>
            <person name="Priest M."/>
            <person name="Roberts A."/>
            <person name="Saif S."/>
            <person name="Shea T."/>
            <person name="Sisk P."/>
            <person name="Sykes S."/>
            <person name="Wortman J."/>
            <person name="Nusbaum C."/>
            <person name="Birren B."/>
        </authorList>
    </citation>
    <scope>NUCLEOTIDE SEQUENCE [LARGE SCALE GENOMIC DNA]</scope>
    <source>
        <strain evidence="11 12">CBS 101466</strain>
    </source>
</reference>
<dbReference type="HOGENOM" id="CLU_033831_0_0_1"/>
<dbReference type="EMBL" id="KB822721">
    <property type="protein sequence ID" value="ETN39417.1"/>
    <property type="molecule type" value="Genomic_DNA"/>
</dbReference>
<keyword evidence="12" id="KW-1185">Reference proteome</keyword>
<evidence type="ECO:0000256" key="1">
    <source>
        <dbReference type="ARBA" id="ARBA00002207"/>
    </source>
</evidence>
<keyword evidence="7 8" id="KW-0539">Nucleus</keyword>
<dbReference type="Gene3D" id="3.40.50.150">
    <property type="entry name" value="Vaccinia Virus protein VP39"/>
    <property type="match status" value="1"/>
</dbReference>
<dbReference type="SUPFAM" id="SSF53335">
    <property type="entry name" value="S-adenosyl-L-methionine-dependent methyltransferases"/>
    <property type="match status" value="1"/>
</dbReference>
<evidence type="ECO:0000313" key="12">
    <source>
        <dbReference type="Proteomes" id="UP000030752"/>
    </source>
</evidence>
<evidence type="ECO:0000256" key="6">
    <source>
        <dbReference type="ARBA" id="ARBA00022691"/>
    </source>
</evidence>
<dbReference type="InterPro" id="IPR029063">
    <property type="entry name" value="SAM-dependent_MTases_sf"/>
</dbReference>
<dbReference type="Proteomes" id="UP000030752">
    <property type="component" value="Unassembled WGS sequence"/>
</dbReference>
<dbReference type="GO" id="GO:0005634">
    <property type="term" value="C:nucleus"/>
    <property type="evidence" value="ECO:0007669"/>
    <property type="project" value="UniProtKB-SubCell"/>
</dbReference>
<dbReference type="InterPro" id="IPR051038">
    <property type="entry name" value="RMT2/GAMT_Mtase"/>
</dbReference>
<feature type="compositionally biased region" description="Polar residues" evidence="9">
    <location>
        <begin position="192"/>
        <end position="201"/>
    </location>
</feature>
<keyword evidence="5 8" id="KW-0808">Transferase</keyword>
<evidence type="ECO:0000256" key="4">
    <source>
        <dbReference type="ARBA" id="ARBA00022603"/>
    </source>
</evidence>
<dbReference type="InterPro" id="IPR017408">
    <property type="entry name" value="Arginine_N-MeTrfase_2"/>
</dbReference>
<dbReference type="GO" id="GO:0005737">
    <property type="term" value="C:cytoplasm"/>
    <property type="evidence" value="ECO:0007669"/>
    <property type="project" value="UniProtKB-SubCell"/>
</dbReference>
<dbReference type="InterPro" id="IPR036770">
    <property type="entry name" value="Ankyrin_rpt-contain_sf"/>
</dbReference>
<dbReference type="Gene3D" id="1.25.40.20">
    <property type="entry name" value="Ankyrin repeat-containing domain"/>
    <property type="match status" value="1"/>
</dbReference>
<dbReference type="InterPro" id="IPR026480">
    <property type="entry name" value="RMT2_dom"/>
</dbReference>
<dbReference type="GO" id="GO:0032259">
    <property type="term" value="P:methylation"/>
    <property type="evidence" value="ECO:0007669"/>
    <property type="project" value="UniProtKB-KW"/>
</dbReference>
<comment type="subcellular location">
    <subcellularLocation>
        <location evidence="8">Cytoplasm</location>
    </subcellularLocation>
    <subcellularLocation>
        <location evidence="8">Nucleus</location>
    </subcellularLocation>
</comment>
<dbReference type="FunFam" id="3.40.50.150:FF:000135">
    <property type="entry name" value="Arginine N-methyltransferase 2"/>
    <property type="match status" value="1"/>
</dbReference>